<gene>
    <name evidence="1" type="ORF">EUA98_00515</name>
</gene>
<evidence type="ECO:0000313" key="1">
    <source>
        <dbReference type="EMBL" id="RYV53007.1"/>
    </source>
</evidence>
<protein>
    <submittedName>
        <fullName evidence="1">Cupin</fullName>
    </submittedName>
</protein>
<dbReference type="EMBL" id="SDWW01000001">
    <property type="protein sequence ID" value="RYV53007.1"/>
    <property type="molecule type" value="Genomic_DNA"/>
</dbReference>
<comment type="caution">
    <text evidence="1">The sequence shown here is derived from an EMBL/GenBank/DDBJ whole genome shotgun (WGS) entry which is preliminary data.</text>
</comment>
<dbReference type="Gene3D" id="2.60.120.10">
    <property type="entry name" value="Jelly Rolls"/>
    <property type="match status" value="1"/>
</dbReference>
<dbReference type="Proteomes" id="UP000293764">
    <property type="component" value="Unassembled WGS sequence"/>
</dbReference>
<accession>A0A4Q5N7A9</accession>
<dbReference type="AlphaFoldDB" id="A0A4Q5N7A9"/>
<dbReference type="OrthoDB" id="5190473at2"/>
<keyword evidence="2" id="KW-1185">Reference proteome</keyword>
<proteinExistence type="predicted"/>
<evidence type="ECO:0000313" key="2">
    <source>
        <dbReference type="Proteomes" id="UP000293764"/>
    </source>
</evidence>
<organism evidence="1 2">
    <name type="scientific">Pengzhenrongella frigida</name>
    <dbReference type="NCBI Taxonomy" id="1259133"/>
    <lineage>
        <taxon>Bacteria</taxon>
        <taxon>Bacillati</taxon>
        <taxon>Actinomycetota</taxon>
        <taxon>Actinomycetes</taxon>
        <taxon>Micrococcales</taxon>
        <taxon>Pengzhenrongella</taxon>
    </lineage>
</organism>
<sequence>MVANLNLLAQSHLDAARAADHGRSAELLLHDGPLRQTLIALVAGTELAEHNSPHAASLQVLVGRLRVTGVETAALVAGEVALLTHLRHAVLAEADSVFLLTTVTGVERTAEPARAR</sequence>
<dbReference type="InterPro" id="IPR014710">
    <property type="entry name" value="RmlC-like_jellyroll"/>
</dbReference>
<name>A0A4Q5N7A9_9MICO</name>
<reference evidence="1 2" key="1">
    <citation type="submission" date="2019-01" db="EMBL/GenBank/DDBJ databases">
        <title>Novel species of Cellulomonas.</title>
        <authorList>
            <person name="Liu Q."/>
            <person name="Xin Y.-H."/>
        </authorList>
    </citation>
    <scope>NUCLEOTIDE SEQUENCE [LARGE SCALE GENOMIC DNA]</scope>
    <source>
        <strain evidence="1 2">HLT2-17</strain>
    </source>
</reference>